<feature type="transmembrane region" description="Helical" evidence="1">
    <location>
        <begin position="7"/>
        <end position="28"/>
    </location>
</feature>
<evidence type="ECO:0000313" key="3">
    <source>
        <dbReference type="Proteomes" id="UP001549037"/>
    </source>
</evidence>
<protein>
    <submittedName>
        <fullName evidence="2">Uncharacterized protein</fullName>
    </submittedName>
</protein>
<keyword evidence="3" id="KW-1185">Reference proteome</keyword>
<dbReference type="Proteomes" id="UP001549037">
    <property type="component" value="Unassembled WGS sequence"/>
</dbReference>
<keyword evidence="1" id="KW-0472">Membrane</keyword>
<keyword evidence="1" id="KW-1133">Transmembrane helix</keyword>
<reference evidence="2 3" key="1">
    <citation type="submission" date="2024-06" db="EMBL/GenBank/DDBJ databases">
        <title>Genomic Encyclopedia of Type Strains, Phase IV (KMG-IV): sequencing the most valuable type-strain genomes for metagenomic binning, comparative biology and taxonomic classification.</title>
        <authorList>
            <person name="Goeker M."/>
        </authorList>
    </citation>
    <scope>NUCLEOTIDE SEQUENCE [LARGE SCALE GENOMIC DNA]</scope>
    <source>
        <strain evidence="2 3">DSM 28302</strain>
    </source>
</reference>
<evidence type="ECO:0000256" key="1">
    <source>
        <dbReference type="SAM" id="Phobius"/>
    </source>
</evidence>
<accession>A0ABV2JG04</accession>
<dbReference type="EMBL" id="JBEPLN010000003">
    <property type="protein sequence ID" value="MET3633661.1"/>
    <property type="molecule type" value="Genomic_DNA"/>
</dbReference>
<proteinExistence type="predicted"/>
<comment type="caution">
    <text evidence="2">The sequence shown here is derived from an EMBL/GenBank/DDBJ whole genome shotgun (WGS) entry which is preliminary data.</text>
</comment>
<gene>
    <name evidence="2" type="ORF">ABID28_000294</name>
</gene>
<name>A0ABV2JG04_9STRE</name>
<organism evidence="2 3">
    <name type="scientific">Streptococcus porcorum</name>
    <dbReference type="NCBI Taxonomy" id="701526"/>
    <lineage>
        <taxon>Bacteria</taxon>
        <taxon>Bacillati</taxon>
        <taxon>Bacillota</taxon>
        <taxon>Bacilli</taxon>
        <taxon>Lactobacillales</taxon>
        <taxon>Streptococcaceae</taxon>
        <taxon>Streptococcus</taxon>
    </lineage>
</organism>
<evidence type="ECO:0000313" key="2">
    <source>
        <dbReference type="EMBL" id="MET3633661.1"/>
    </source>
</evidence>
<sequence>MTLVQKIALTLIVFTLLVKLPLFVFLYFKTKKNPFLPEQEGDSGNDGELKK</sequence>
<keyword evidence="1" id="KW-0812">Transmembrane</keyword>